<reference evidence="1 2" key="1">
    <citation type="submission" date="2019-03" db="EMBL/GenBank/DDBJ databases">
        <title>Genomic Encyclopedia of Type Strains, Phase IV (KMG-IV): sequencing the most valuable type-strain genomes for metagenomic binning, comparative biology and taxonomic classification.</title>
        <authorList>
            <person name="Goeker M."/>
        </authorList>
    </citation>
    <scope>NUCLEOTIDE SEQUENCE [LARGE SCALE GENOMIC DNA]</scope>
    <source>
        <strain evidence="1 2">DSM 100451</strain>
    </source>
</reference>
<dbReference type="Gene3D" id="3.40.50.450">
    <property type="match status" value="1"/>
</dbReference>
<dbReference type="AlphaFoldDB" id="A0A4R1QKB0"/>
<proteinExistence type="predicted"/>
<dbReference type="SUPFAM" id="SSF102405">
    <property type="entry name" value="MCP/YpsA-like"/>
    <property type="match status" value="1"/>
</dbReference>
<evidence type="ECO:0000313" key="1">
    <source>
        <dbReference type="EMBL" id="TCL53587.1"/>
    </source>
</evidence>
<dbReference type="EMBL" id="SLUM01000030">
    <property type="protein sequence ID" value="TCL53587.1"/>
    <property type="molecule type" value="Genomic_DNA"/>
</dbReference>
<dbReference type="Proteomes" id="UP000295184">
    <property type="component" value="Unassembled WGS sequence"/>
</dbReference>
<name>A0A4R1QKB0_9FIRM</name>
<sequence>MMKGPCFGLGGRYTMRRKTCCVIGGKNVPFERMDTLQRALEQELERALKDGCSRMVCGFSGPGDMLFARLVRKRKTQRPRLFLEAFLISDSEIIGTDGKLRTELTWCNGIRIFSHTMCADGSRLRDEEMVLKSDRIIAILNGPTQRETYLCSIAQSAGKDVGVIRMD</sequence>
<organism evidence="1 2">
    <name type="scientific">Allofournierella massiliensis</name>
    <dbReference type="NCBI Taxonomy" id="1650663"/>
    <lineage>
        <taxon>Bacteria</taxon>
        <taxon>Bacillati</taxon>
        <taxon>Bacillota</taxon>
        <taxon>Clostridia</taxon>
        <taxon>Eubacteriales</taxon>
        <taxon>Oscillospiraceae</taxon>
        <taxon>Allofournierella</taxon>
    </lineage>
</organism>
<gene>
    <name evidence="1" type="ORF">EDD77_1308</name>
</gene>
<evidence type="ECO:0000313" key="2">
    <source>
        <dbReference type="Proteomes" id="UP000295184"/>
    </source>
</evidence>
<protein>
    <submittedName>
        <fullName evidence="1">Uncharacterized protein</fullName>
    </submittedName>
</protein>
<accession>A0A4R1QKB0</accession>
<comment type="caution">
    <text evidence="1">The sequence shown here is derived from an EMBL/GenBank/DDBJ whole genome shotgun (WGS) entry which is preliminary data.</text>
</comment>